<name>A0AAD6HJ62_9EURO</name>
<reference evidence="1" key="1">
    <citation type="journal article" date="2023" name="IMA Fungus">
        <title>Comparative genomic study of the Penicillium genus elucidates a diverse pangenome and 15 lateral gene transfer events.</title>
        <authorList>
            <person name="Petersen C."/>
            <person name="Sorensen T."/>
            <person name="Nielsen M.R."/>
            <person name="Sondergaard T.E."/>
            <person name="Sorensen J.L."/>
            <person name="Fitzpatrick D.A."/>
            <person name="Frisvad J.C."/>
            <person name="Nielsen K.L."/>
        </authorList>
    </citation>
    <scope>NUCLEOTIDE SEQUENCE</scope>
    <source>
        <strain evidence="1">IBT 17514</strain>
    </source>
</reference>
<accession>A0AAD6HJ62</accession>
<evidence type="ECO:0000313" key="1">
    <source>
        <dbReference type="EMBL" id="KAJ5719811.1"/>
    </source>
</evidence>
<keyword evidence="2" id="KW-1185">Reference proteome</keyword>
<sequence length="180" mass="20726">MIPEQHPPFDQVQKLYFEANNENSYIETIVAAEAYLREQVITGLTFVYSSDRRVRIGDCNVAAYEIVLFARDNQIVGLPVAVADQELREIEFDIKLNEHPSSEKLRLSISLPDEPVNTIRYDWRDVWCKDETSADTYERVSLRDRVYKPPSESRLVGIYVGSQSFFRVGALYAPKLSQES</sequence>
<dbReference type="AlphaFoldDB" id="A0AAD6HJ62"/>
<organism evidence="1 2">
    <name type="scientific">Penicillium malachiteum</name>
    <dbReference type="NCBI Taxonomy" id="1324776"/>
    <lineage>
        <taxon>Eukaryota</taxon>
        <taxon>Fungi</taxon>
        <taxon>Dikarya</taxon>
        <taxon>Ascomycota</taxon>
        <taxon>Pezizomycotina</taxon>
        <taxon>Eurotiomycetes</taxon>
        <taxon>Eurotiomycetidae</taxon>
        <taxon>Eurotiales</taxon>
        <taxon>Aspergillaceae</taxon>
        <taxon>Penicillium</taxon>
    </lineage>
</organism>
<dbReference type="Proteomes" id="UP001215712">
    <property type="component" value="Unassembled WGS sequence"/>
</dbReference>
<proteinExistence type="predicted"/>
<protein>
    <submittedName>
        <fullName evidence="1">Uncharacterized protein</fullName>
    </submittedName>
</protein>
<evidence type="ECO:0000313" key="2">
    <source>
        <dbReference type="Proteomes" id="UP001215712"/>
    </source>
</evidence>
<comment type="caution">
    <text evidence="1">The sequence shown here is derived from an EMBL/GenBank/DDBJ whole genome shotgun (WGS) entry which is preliminary data.</text>
</comment>
<gene>
    <name evidence="1" type="ORF">N7493_007389</name>
</gene>
<reference evidence="1" key="2">
    <citation type="submission" date="2023-01" db="EMBL/GenBank/DDBJ databases">
        <authorList>
            <person name="Petersen C."/>
        </authorList>
    </citation>
    <scope>NUCLEOTIDE SEQUENCE</scope>
    <source>
        <strain evidence="1">IBT 17514</strain>
    </source>
</reference>
<dbReference type="EMBL" id="JAQJAN010000010">
    <property type="protein sequence ID" value="KAJ5719811.1"/>
    <property type="molecule type" value="Genomic_DNA"/>
</dbReference>